<evidence type="ECO:0000313" key="12">
    <source>
        <dbReference type="EMBL" id="KZT05179.1"/>
    </source>
</evidence>
<dbReference type="InterPro" id="IPR054497">
    <property type="entry name" value="LPMO_AA14"/>
</dbReference>
<dbReference type="STRING" id="1314785.A0A165DM52"/>
<comment type="subcellular location">
    <subcellularLocation>
        <location evidence="2">Secreted</location>
    </subcellularLocation>
</comment>
<evidence type="ECO:0000256" key="8">
    <source>
        <dbReference type="ARBA" id="ARBA00023033"/>
    </source>
</evidence>
<keyword evidence="5" id="KW-0732">Signal</keyword>
<dbReference type="GeneID" id="63830884"/>
<evidence type="ECO:0000256" key="5">
    <source>
        <dbReference type="ARBA" id="ARBA00022729"/>
    </source>
</evidence>
<dbReference type="EMBL" id="KV427632">
    <property type="protein sequence ID" value="KZT05179.1"/>
    <property type="molecule type" value="Genomic_DNA"/>
</dbReference>
<evidence type="ECO:0000256" key="7">
    <source>
        <dbReference type="ARBA" id="ARBA00023008"/>
    </source>
</evidence>
<dbReference type="InParanoid" id="A0A165DM52"/>
<evidence type="ECO:0000256" key="3">
    <source>
        <dbReference type="ARBA" id="ARBA00022525"/>
    </source>
</evidence>
<protein>
    <submittedName>
        <fullName evidence="12">Uncharacterized protein</fullName>
    </submittedName>
</protein>
<keyword evidence="10" id="KW-0325">Glycoprotein</keyword>
<dbReference type="GO" id="GO:0005576">
    <property type="term" value="C:extracellular region"/>
    <property type="evidence" value="ECO:0007669"/>
    <property type="project" value="UniProtKB-SubCell"/>
</dbReference>
<keyword evidence="4" id="KW-0479">Metal-binding</keyword>
<dbReference type="GO" id="GO:0004497">
    <property type="term" value="F:monooxygenase activity"/>
    <property type="evidence" value="ECO:0007669"/>
    <property type="project" value="UniProtKB-KW"/>
</dbReference>
<sequence length="115" mass="13363">MNQTCMWYLNTTFDVSANMPECLDGGCMCAWFWIHSDDSSVKQMYMNGFHCDITGIMSTTPIGMPMLSRQFRENPDFNEAANLGDCTIWPRYPMYWMQAEQNNMHTWVLHAASLQ</sequence>
<keyword evidence="7" id="KW-0186">Copper</keyword>
<dbReference type="Proteomes" id="UP000076871">
    <property type="component" value="Unassembled WGS sequence"/>
</dbReference>
<dbReference type="AlphaFoldDB" id="A0A165DM52"/>
<evidence type="ECO:0000256" key="1">
    <source>
        <dbReference type="ARBA" id="ARBA00001973"/>
    </source>
</evidence>
<evidence type="ECO:0000256" key="10">
    <source>
        <dbReference type="ARBA" id="ARBA00023180"/>
    </source>
</evidence>
<keyword evidence="9" id="KW-1015">Disulfide bond</keyword>
<gene>
    <name evidence="12" type="ORF">LAESUDRAFT_781785</name>
</gene>
<reference evidence="12 13" key="1">
    <citation type="journal article" date="2016" name="Mol. Biol. Evol.">
        <title>Comparative Genomics of Early-Diverging Mushroom-Forming Fungi Provides Insights into the Origins of Lignocellulose Decay Capabilities.</title>
        <authorList>
            <person name="Nagy L.G."/>
            <person name="Riley R."/>
            <person name="Tritt A."/>
            <person name="Adam C."/>
            <person name="Daum C."/>
            <person name="Floudas D."/>
            <person name="Sun H."/>
            <person name="Yadav J.S."/>
            <person name="Pangilinan J."/>
            <person name="Larsson K.H."/>
            <person name="Matsuura K."/>
            <person name="Barry K."/>
            <person name="Labutti K."/>
            <person name="Kuo R."/>
            <person name="Ohm R.A."/>
            <person name="Bhattacharya S.S."/>
            <person name="Shirouzu T."/>
            <person name="Yoshinaga Y."/>
            <person name="Martin F.M."/>
            <person name="Grigoriev I.V."/>
            <person name="Hibbett D.S."/>
        </authorList>
    </citation>
    <scope>NUCLEOTIDE SEQUENCE [LARGE SCALE GENOMIC DNA]</scope>
    <source>
        <strain evidence="12 13">93-53</strain>
    </source>
</reference>
<dbReference type="Gene3D" id="2.70.50.70">
    <property type="match status" value="1"/>
</dbReference>
<dbReference type="Pfam" id="PF22810">
    <property type="entry name" value="LPMO_AA14"/>
    <property type="match status" value="1"/>
</dbReference>
<proteinExistence type="inferred from homology"/>
<dbReference type="OrthoDB" id="2019572at2759"/>
<comment type="similarity">
    <text evidence="11">Belongs to the polysaccharide monooxygenase AA14 family.</text>
</comment>
<evidence type="ECO:0000256" key="11">
    <source>
        <dbReference type="ARBA" id="ARBA00046340"/>
    </source>
</evidence>
<keyword evidence="8" id="KW-0503">Monooxygenase</keyword>
<name>A0A165DM52_9APHY</name>
<keyword evidence="6" id="KW-0560">Oxidoreductase</keyword>
<keyword evidence="3" id="KW-0964">Secreted</keyword>
<dbReference type="GO" id="GO:0046872">
    <property type="term" value="F:metal ion binding"/>
    <property type="evidence" value="ECO:0007669"/>
    <property type="project" value="UniProtKB-KW"/>
</dbReference>
<evidence type="ECO:0000256" key="2">
    <source>
        <dbReference type="ARBA" id="ARBA00004613"/>
    </source>
</evidence>
<evidence type="ECO:0000256" key="6">
    <source>
        <dbReference type="ARBA" id="ARBA00023002"/>
    </source>
</evidence>
<keyword evidence="13" id="KW-1185">Reference proteome</keyword>
<organism evidence="12 13">
    <name type="scientific">Laetiporus sulphureus 93-53</name>
    <dbReference type="NCBI Taxonomy" id="1314785"/>
    <lineage>
        <taxon>Eukaryota</taxon>
        <taxon>Fungi</taxon>
        <taxon>Dikarya</taxon>
        <taxon>Basidiomycota</taxon>
        <taxon>Agaricomycotina</taxon>
        <taxon>Agaricomycetes</taxon>
        <taxon>Polyporales</taxon>
        <taxon>Laetiporus</taxon>
    </lineage>
</organism>
<dbReference type="RefSeq" id="XP_040762919.1">
    <property type="nucleotide sequence ID" value="XM_040913856.1"/>
</dbReference>
<evidence type="ECO:0000313" key="13">
    <source>
        <dbReference type="Proteomes" id="UP000076871"/>
    </source>
</evidence>
<comment type="cofactor">
    <cofactor evidence="1">
        <name>Cu(2+)</name>
        <dbReference type="ChEBI" id="CHEBI:29036"/>
    </cofactor>
</comment>
<accession>A0A165DM52</accession>
<evidence type="ECO:0000256" key="9">
    <source>
        <dbReference type="ARBA" id="ARBA00023157"/>
    </source>
</evidence>
<evidence type="ECO:0000256" key="4">
    <source>
        <dbReference type="ARBA" id="ARBA00022723"/>
    </source>
</evidence>